<dbReference type="InParanoid" id="F7AGD6"/>
<dbReference type="Proteomes" id="UP000008144">
    <property type="component" value="Chromosome 14"/>
</dbReference>
<reference evidence="3" key="1">
    <citation type="journal article" date="2002" name="Science">
        <title>The draft genome of Ciona intestinalis: insights into chordate and vertebrate origins.</title>
        <authorList>
            <person name="Dehal P."/>
            <person name="Satou Y."/>
            <person name="Campbell R.K."/>
            <person name="Chapman J."/>
            <person name="Degnan B."/>
            <person name="De Tomaso A."/>
            <person name="Davidson B."/>
            <person name="Di Gregorio A."/>
            <person name="Gelpke M."/>
            <person name="Goodstein D.M."/>
            <person name="Harafuji N."/>
            <person name="Hastings K.E."/>
            <person name="Ho I."/>
            <person name="Hotta K."/>
            <person name="Huang W."/>
            <person name="Kawashima T."/>
            <person name="Lemaire P."/>
            <person name="Martinez D."/>
            <person name="Meinertzhagen I.A."/>
            <person name="Necula S."/>
            <person name="Nonaka M."/>
            <person name="Putnam N."/>
            <person name="Rash S."/>
            <person name="Saiga H."/>
            <person name="Satake M."/>
            <person name="Terry A."/>
            <person name="Yamada L."/>
            <person name="Wang H.G."/>
            <person name="Awazu S."/>
            <person name="Azumi K."/>
            <person name="Boore J."/>
            <person name="Branno M."/>
            <person name="Chin-Bow S."/>
            <person name="DeSantis R."/>
            <person name="Doyle S."/>
            <person name="Francino P."/>
            <person name="Keys D.N."/>
            <person name="Haga S."/>
            <person name="Hayashi H."/>
            <person name="Hino K."/>
            <person name="Imai K.S."/>
            <person name="Inaba K."/>
            <person name="Kano S."/>
            <person name="Kobayashi K."/>
            <person name="Kobayashi M."/>
            <person name="Lee B.I."/>
            <person name="Makabe K.W."/>
            <person name="Manohar C."/>
            <person name="Matassi G."/>
            <person name="Medina M."/>
            <person name="Mochizuki Y."/>
            <person name="Mount S."/>
            <person name="Morishita T."/>
            <person name="Miura S."/>
            <person name="Nakayama A."/>
            <person name="Nishizaka S."/>
            <person name="Nomoto H."/>
            <person name="Ohta F."/>
            <person name="Oishi K."/>
            <person name="Rigoutsos I."/>
            <person name="Sano M."/>
            <person name="Sasaki A."/>
            <person name="Sasakura Y."/>
            <person name="Shoguchi E."/>
            <person name="Shin-i T."/>
            <person name="Spagnuolo A."/>
            <person name="Stainier D."/>
            <person name="Suzuki M.M."/>
            <person name="Tassy O."/>
            <person name="Takatori N."/>
            <person name="Tokuoka M."/>
            <person name="Yagi K."/>
            <person name="Yoshizaki F."/>
            <person name="Wada S."/>
            <person name="Zhang C."/>
            <person name="Hyatt P.D."/>
            <person name="Larimer F."/>
            <person name="Detter C."/>
            <person name="Doggett N."/>
            <person name="Glavina T."/>
            <person name="Hawkins T."/>
            <person name="Richardson P."/>
            <person name="Lucas S."/>
            <person name="Kohara Y."/>
            <person name="Levine M."/>
            <person name="Satoh N."/>
            <person name="Rokhsar D.S."/>
        </authorList>
    </citation>
    <scope>NUCLEOTIDE SEQUENCE [LARGE SCALE GENOMIC DNA]</scope>
</reference>
<proteinExistence type="predicted"/>
<dbReference type="AlphaFoldDB" id="F7AGD6"/>
<dbReference type="EMBL" id="EAAA01001317">
    <property type="status" value="NOT_ANNOTATED_CDS"/>
    <property type="molecule type" value="Genomic_DNA"/>
</dbReference>
<dbReference type="GeneTree" id="ENSGT00390000018716"/>
<dbReference type="OMA" id="TYIVQKS"/>
<dbReference type="HOGENOM" id="CLU_2454040_0_0_1"/>
<evidence type="ECO:0000313" key="2">
    <source>
        <dbReference type="Ensembl" id="ENSCINP00000026014.2"/>
    </source>
</evidence>
<accession>F7AGD6</accession>
<keyword evidence="1" id="KW-1133">Transmembrane helix</keyword>
<organism evidence="2 3">
    <name type="scientific">Ciona intestinalis</name>
    <name type="common">Transparent sea squirt</name>
    <name type="synonym">Ascidia intestinalis</name>
    <dbReference type="NCBI Taxonomy" id="7719"/>
    <lineage>
        <taxon>Eukaryota</taxon>
        <taxon>Metazoa</taxon>
        <taxon>Chordata</taxon>
        <taxon>Tunicata</taxon>
        <taxon>Ascidiacea</taxon>
        <taxon>Phlebobranchia</taxon>
        <taxon>Cionidae</taxon>
        <taxon>Ciona</taxon>
    </lineage>
</organism>
<evidence type="ECO:0000256" key="1">
    <source>
        <dbReference type="SAM" id="Phobius"/>
    </source>
</evidence>
<protein>
    <submittedName>
        <fullName evidence="2">Uncharacterized protein</fullName>
    </submittedName>
</protein>
<keyword evidence="1" id="KW-0812">Transmembrane</keyword>
<keyword evidence="3" id="KW-1185">Reference proteome</keyword>
<reference evidence="2" key="3">
    <citation type="submission" date="2025-08" db="UniProtKB">
        <authorList>
            <consortium name="Ensembl"/>
        </authorList>
    </citation>
    <scope>IDENTIFICATION</scope>
</reference>
<sequence>MFTKQLLRVLRAPALQTRNASSFNKFPTMKVKPFGVDGNVMLAIGTISLIASTYIVQKSGYLIPQTPGVGFNYKKLDIDLTTPIEPKPASDRQK</sequence>
<dbReference type="Ensembl" id="ENSCINT00000026260.2">
    <property type="protein sequence ID" value="ENSCINP00000026014.2"/>
    <property type="gene ID" value="ENSCING00000014364.2"/>
</dbReference>
<reference evidence="2" key="4">
    <citation type="submission" date="2025-09" db="UniProtKB">
        <authorList>
            <consortium name="Ensembl"/>
        </authorList>
    </citation>
    <scope>IDENTIFICATION</scope>
</reference>
<feature type="transmembrane region" description="Helical" evidence="1">
    <location>
        <begin position="38"/>
        <end position="56"/>
    </location>
</feature>
<evidence type="ECO:0000313" key="3">
    <source>
        <dbReference type="Proteomes" id="UP000008144"/>
    </source>
</evidence>
<name>F7AGD6_CIOIN</name>
<reference evidence="2" key="2">
    <citation type="journal article" date="2008" name="Genome Biol.">
        <title>Improved genome assembly and evidence-based global gene model set for the chordate Ciona intestinalis: new insight into intron and operon populations.</title>
        <authorList>
            <person name="Satou Y."/>
            <person name="Mineta K."/>
            <person name="Ogasawara M."/>
            <person name="Sasakura Y."/>
            <person name="Shoguchi E."/>
            <person name="Ueno K."/>
            <person name="Yamada L."/>
            <person name="Matsumoto J."/>
            <person name="Wasserscheid J."/>
            <person name="Dewar K."/>
            <person name="Wiley G.B."/>
            <person name="Macmil S.L."/>
            <person name="Roe B.A."/>
            <person name="Zeller R.W."/>
            <person name="Hastings K.E."/>
            <person name="Lemaire P."/>
            <person name="Lindquist E."/>
            <person name="Endo T."/>
            <person name="Hotta K."/>
            <person name="Inaba K."/>
        </authorList>
    </citation>
    <scope>NUCLEOTIDE SEQUENCE [LARGE SCALE GENOMIC DNA]</scope>
    <source>
        <strain evidence="2">wild type</strain>
    </source>
</reference>
<keyword evidence="1" id="KW-0472">Membrane</keyword>